<feature type="transmembrane region" description="Helical" evidence="1">
    <location>
        <begin position="6"/>
        <end position="24"/>
    </location>
</feature>
<dbReference type="InterPro" id="IPR053150">
    <property type="entry name" value="Teicoplanin_resist-assoc"/>
</dbReference>
<keyword evidence="1" id="KW-1133">Transmembrane helix</keyword>
<dbReference type="GeneID" id="92851924"/>
<organism evidence="3 4">
    <name type="scientific">Bacillus sonorensis</name>
    <dbReference type="NCBI Taxonomy" id="119858"/>
    <lineage>
        <taxon>Bacteria</taxon>
        <taxon>Bacillati</taxon>
        <taxon>Bacillota</taxon>
        <taxon>Bacilli</taxon>
        <taxon>Bacillales</taxon>
        <taxon>Bacillaceae</taxon>
        <taxon>Bacillus</taxon>
    </lineage>
</organism>
<evidence type="ECO:0000313" key="4">
    <source>
        <dbReference type="Proteomes" id="UP000196877"/>
    </source>
</evidence>
<dbReference type="EMBL" id="CP021920">
    <property type="protein sequence ID" value="ASB87531.1"/>
    <property type="molecule type" value="Genomic_DNA"/>
</dbReference>
<protein>
    <recommendedName>
        <fullName evidence="2">VanZ-like domain-containing protein</fullName>
    </recommendedName>
</protein>
<keyword evidence="1" id="KW-0472">Membrane</keyword>
<keyword evidence="4" id="KW-1185">Reference proteome</keyword>
<feature type="domain" description="VanZ-like" evidence="2">
    <location>
        <begin position="41"/>
        <end position="174"/>
    </location>
</feature>
<evidence type="ECO:0000313" key="3">
    <source>
        <dbReference type="EMBL" id="ASB87531.1"/>
    </source>
</evidence>
<dbReference type="RefSeq" id="WP_006637413.1">
    <property type="nucleotide sequence ID" value="NZ_BORD01000007.1"/>
</dbReference>
<name>A0ABM6LE30_9BACI</name>
<reference evidence="3 4" key="1">
    <citation type="submission" date="2017-06" db="EMBL/GenBank/DDBJ databases">
        <title>Genome sequence of Bacillus sonorensis strain SRCM101395.</title>
        <authorList>
            <person name="Cho S.H."/>
        </authorList>
    </citation>
    <scope>NUCLEOTIDE SEQUENCE [LARGE SCALE GENOMIC DNA]</scope>
    <source>
        <strain evidence="3 4">SRCM101395</strain>
    </source>
</reference>
<feature type="transmembrane region" description="Helical" evidence="1">
    <location>
        <begin position="36"/>
        <end position="53"/>
    </location>
</feature>
<accession>A0ABM6LE30</accession>
<keyword evidence="1" id="KW-0812">Transmembrane</keyword>
<feature type="transmembrane region" description="Helical" evidence="1">
    <location>
        <begin position="126"/>
        <end position="148"/>
    </location>
</feature>
<dbReference type="PANTHER" id="PTHR36834">
    <property type="entry name" value="MEMBRANE PROTEIN-RELATED"/>
    <property type="match status" value="1"/>
</dbReference>
<feature type="transmembrane region" description="Helical" evidence="1">
    <location>
        <begin position="160"/>
        <end position="181"/>
    </location>
</feature>
<dbReference type="Pfam" id="PF04892">
    <property type="entry name" value="VanZ"/>
    <property type="match status" value="1"/>
</dbReference>
<sequence length="194" mass="22466">MFSLVDLTFFGLIGVFLYFLYDVVKNRKRTSLIRKIVFLSFLVYLCAVWHFTIGEINIPPQREFAHIDVQFIPFFFVWDWYQMYKHGGTDWFFWNSVKLTFFNVLLLFPFGVYLPLLRKHITFKRGIVFCFLASLTIESLQLALSATGLMMPRTFDVDDLMVNTFGGAAGFCFSALVCRAAGKKSAFETKGCSR</sequence>
<dbReference type="InterPro" id="IPR006976">
    <property type="entry name" value="VanZ-like"/>
</dbReference>
<proteinExistence type="predicted"/>
<evidence type="ECO:0000259" key="2">
    <source>
        <dbReference type="Pfam" id="PF04892"/>
    </source>
</evidence>
<gene>
    <name evidence="3" type="ORF">S101395_00977</name>
</gene>
<evidence type="ECO:0000256" key="1">
    <source>
        <dbReference type="SAM" id="Phobius"/>
    </source>
</evidence>
<dbReference type="Proteomes" id="UP000196877">
    <property type="component" value="Chromosome"/>
</dbReference>
<feature type="transmembrane region" description="Helical" evidence="1">
    <location>
        <begin position="91"/>
        <end position="114"/>
    </location>
</feature>
<dbReference type="PANTHER" id="PTHR36834:SF1">
    <property type="entry name" value="INTEGRAL MEMBRANE PROTEIN"/>
    <property type="match status" value="1"/>
</dbReference>